<dbReference type="EMBL" id="BMGC01000018">
    <property type="protein sequence ID" value="GGB36662.1"/>
    <property type="molecule type" value="Genomic_DNA"/>
</dbReference>
<keyword evidence="4" id="KW-1185">Reference proteome</keyword>
<feature type="transmembrane region" description="Helical" evidence="2">
    <location>
        <begin position="56"/>
        <end position="77"/>
    </location>
</feature>
<reference evidence="3" key="2">
    <citation type="submission" date="2020-09" db="EMBL/GenBank/DDBJ databases">
        <authorList>
            <person name="Sun Q."/>
            <person name="Zhou Y."/>
        </authorList>
    </citation>
    <scope>NUCLEOTIDE SEQUENCE</scope>
    <source>
        <strain evidence="3">CGMCC 1.12827</strain>
    </source>
</reference>
<protein>
    <submittedName>
        <fullName evidence="3">Uncharacterized protein</fullName>
    </submittedName>
</protein>
<feature type="region of interest" description="Disordered" evidence="1">
    <location>
        <begin position="1"/>
        <end position="20"/>
    </location>
</feature>
<dbReference type="AlphaFoldDB" id="A0A916TA66"/>
<proteinExistence type="predicted"/>
<comment type="caution">
    <text evidence="3">The sequence shown here is derived from an EMBL/GenBank/DDBJ whole genome shotgun (WGS) entry which is preliminary data.</text>
</comment>
<evidence type="ECO:0000256" key="2">
    <source>
        <dbReference type="SAM" id="Phobius"/>
    </source>
</evidence>
<name>A0A916TA66_9ACTN</name>
<keyword evidence="2" id="KW-1133">Transmembrane helix</keyword>
<accession>A0A916TA66</accession>
<sequence>MVTDRAHLPDPNTFPNQYVGEIGRHPAEFSRRPYLDPDWAPERLPRHAPRRRVQPSVVLAAVAMAALAVAVIVGLAML</sequence>
<dbReference type="RefSeq" id="WP_188586990.1">
    <property type="nucleotide sequence ID" value="NZ_BMGC01000018.1"/>
</dbReference>
<keyword evidence="2" id="KW-0812">Transmembrane</keyword>
<dbReference type="Proteomes" id="UP000621454">
    <property type="component" value="Unassembled WGS sequence"/>
</dbReference>
<evidence type="ECO:0000313" key="3">
    <source>
        <dbReference type="EMBL" id="GGB36662.1"/>
    </source>
</evidence>
<gene>
    <name evidence="3" type="ORF">GCM10011489_25730</name>
</gene>
<reference evidence="3" key="1">
    <citation type="journal article" date="2014" name="Int. J. Syst. Evol. Microbiol.">
        <title>Complete genome sequence of Corynebacterium casei LMG S-19264T (=DSM 44701T), isolated from a smear-ripened cheese.</title>
        <authorList>
            <consortium name="US DOE Joint Genome Institute (JGI-PGF)"/>
            <person name="Walter F."/>
            <person name="Albersmeier A."/>
            <person name="Kalinowski J."/>
            <person name="Ruckert C."/>
        </authorList>
    </citation>
    <scope>NUCLEOTIDE SEQUENCE</scope>
    <source>
        <strain evidence="3">CGMCC 1.12827</strain>
    </source>
</reference>
<keyword evidence="2" id="KW-0472">Membrane</keyword>
<evidence type="ECO:0000313" key="4">
    <source>
        <dbReference type="Proteomes" id="UP000621454"/>
    </source>
</evidence>
<evidence type="ECO:0000256" key="1">
    <source>
        <dbReference type="SAM" id="MobiDB-lite"/>
    </source>
</evidence>
<organism evidence="3 4">
    <name type="scientific">Gordonia jinhuaensis</name>
    <dbReference type="NCBI Taxonomy" id="1517702"/>
    <lineage>
        <taxon>Bacteria</taxon>
        <taxon>Bacillati</taxon>
        <taxon>Actinomycetota</taxon>
        <taxon>Actinomycetes</taxon>
        <taxon>Mycobacteriales</taxon>
        <taxon>Gordoniaceae</taxon>
        <taxon>Gordonia</taxon>
    </lineage>
</organism>